<dbReference type="GO" id="GO:0050135">
    <property type="term" value="F:NADP+ nucleosidase activity"/>
    <property type="evidence" value="ECO:0007669"/>
    <property type="project" value="InterPro"/>
</dbReference>
<dbReference type="SUPFAM" id="SSF48452">
    <property type="entry name" value="TPR-like"/>
    <property type="match status" value="1"/>
</dbReference>
<dbReference type="InterPro" id="IPR011990">
    <property type="entry name" value="TPR-like_helical_dom_sf"/>
</dbReference>
<protein>
    <recommendedName>
        <fullName evidence="2">CD-NTase-associated protein 12/Pycsar effector protein TIR domain-containing protein</fullName>
    </recommendedName>
</protein>
<proteinExistence type="predicted"/>
<evidence type="ECO:0000313" key="3">
    <source>
        <dbReference type="EMBL" id="AUW45326.1"/>
    </source>
</evidence>
<dbReference type="EMBL" id="CP025012">
    <property type="protein sequence ID" value="AUW45326.1"/>
    <property type="molecule type" value="Genomic_DNA"/>
</dbReference>
<feature type="region of interest" description="Disordered" evidence="1">
    <location>
        <begin position="165"/>
        <end position="188"/>
    </location>
</feature>
<reference evidence="3 4" key="1">
    <citation type="submission" date="2017-11" db="EMBL/GenBank/DDBJ databases">
        <title>Complete genome of Rhizobium leguminosarum Norway, an ineffective micro-symbiont.</title>
        <authorList>
            <person name="Hoffrichter A."/>
            <person name="Liang J."/>
            <person name="Brachmann A."/>
            <person name="Marin M."/>
        </authorList>
    </citation>
    <scope>NUCLEOTIDE SEQUENCE [LARGE SCALE GENOMIC DNA]</scope>
    <source>
        <strain evidence="3 4">Norway</strain>
    </source>
</reference>
<name>A0A2K9ZAN9_RHILE</name>
<dbReference type="InterPro" id="IPR019302">
    <property type="entry name" value="CAP12/PCTIR_TIR_dom"/>
</dbReference>
<organism evidence="3 4">
    <name type="scientific">Rhizobium leguminosarum</name>
    <dbReference type="NCBI Taxonomy" id="384"/>
    <lineage>
        <taxon>Bacteria</taxon>
        <taxon>Pseudomonadati</taxon>
        <taxon>Pseudomonadota</taxon>
        <taxon>Alphaproteobacteria</taxon>
        <taxon>Hyphomicrobiales</taxon>
        <taxon>Rhizobiaceae</taxon>
        <taxon>Rhizobium/Agrobacterium group</taxon>
        <taxon>Rhizobium</taxon>
    </lineage>
</organism>
<dbReference type="AlphaFoldDB" id="A0A2K9ZAN9"/>
<dbReference type="Proteomes" id="UP000238523">
    <property type="component" value="Chromosome"/>
</dbReference>
<evidence type="ECO:0000313" key="4">
    <source>
        <dbReference type="Proteomes" id="UP000238523"/>
    </source>
</evidence>
<feature type="domain" description="CD-NTase-associated protein 12/Pycsar effector protein TIR" evidence="2">
    <location>
        <begin position="5"/>
        <end position="126"/>
    </location>
</feature>
<dbReference type="Gene3D" id="1.25.40.10">
    <property type="entry name" value="Tetratricopeptide repeat domain"/>
    <property type="match status" value="1"/>
</dbReference>
<dbReference type="Pfam" id="PF10137">
    <property type="entry name" value="CAP12-PCTIR_TIR"/>
    <property type="match status" value="1"/>
</dbReference>
<accession>A0A2K9ZAN9</accession>
<evidence type="ECO:0000256" key="1">
    <source>
        <dbReference type="SAM" id="MobiDB-lite"/>
    </source>
</evidence>
<sequence length="642" mass="69705">MAKPNVFIGSSVEQKQVAELVQTLLDYDVNPIPWTQDTFEPTQYPLIALEGRLKQSDFAVLVCAPEADDHTVIRGKELKAVRDNIIFELGLAIGRLGRERTFLIAPRGVDLHLPSDLAGIYPETYDASLLPTSPEAALGPACSRIKRAMAKLGVLSRVEIAEATGEEATAEAEPSTADELENSPPTTDWGADDFRWNYLFATISKNNALAAHVSEQFFQSKFATSVEDVALWESSKQYAEVAYGTSRDISTIRANSEKFPKNAALKEILARALLRYGPSEEAGNLLLEALSHAKEMALASVIVTRAVKIDSAGDPLERARSLLHGLNAVPRSGHEAELAYLRALESIAQYAGFREIAKSILEVAVAKQPEDTNARFRLAYEYTEANQNQLSMLHYDAIPQSERSGVAWNNLGVAYSRLLMKGMSVAAYQEGSAKGETLSDGNLAHVMIGAGFFAEAKQQAEVAIAKEDHDQSVVTALSALQAAKAEEASSLSNAMKIGQARQKLRKAIGNSAISFEGPDLAGDWLTSDGPLRLVDSRNGSYLGTIELAKDVVRRGLLGDTTVKETVKITVSLNRFGSALEGVIKREGGDSPNSLLASIGSERRVLLSISQDGQALRGFQLDLDETPISWERIRLPKELEPPK</sequence>
<dbReference type="RefSeq" id="WP_105007939.1">
    <property type="nucleotide sequence ID" value="NZ_CP025012.1"/>
</dbReference>
<evidence type="ECO:0000259" key="2">
    <source>
        <dbReference type="Pfam" id="PF10137"/>
    </source>
</evidence>
<feature type="compositionally biased region" description="Acidic residues" evidence="1">
    <location>
        <begin position="165"/>
        <end position="181"/>
    </location>
</feature>
<gene>
    <name evidence="3" type="ORF">CUJ84_Chr005035</name>
</gene>